<dbReference type="STRING" id="1401685.P857_785"/>
<dbReference type="EMBL" id="AXCJ01000001">
    <property type="protein sequence ID" value="ETO91616.1"/>
    <property type="molecule type" value="Genomic_DNA"/>
</dbReference>
<gene>
    <name evidence="5" type="ORF">P857_785</name>
</gene>
<evidence type="ECO:0000256" key="3">
    <source>
        <dbReference type="ARBA" id="ARBA00023237"/>
    </source>
</evidence>
<evidence type="ECO:0000256" key="2">
    <source>
        <dbReference type="ARBA" id="ARBA00023136"/>
    </source>
</evidence>
<organism evidence="5 6">
    <name type="scientific">Candidatus Xenolissoclinum pacificiensis L6</name>
    <dbReference type="NCBI Taxonomy" id="1401685"/>
    <lineage>
        <taxon>Bacteria</taxon>
        <taxon>Pseudomonadati</taxon>
        <taxon>Pseudomonadota</taxon>
        <taxon>Alphaproteobacteria</taxon>
        <taxon>Rickettsiales</taxon>
        <taxon>Anaplasmataceae</taxon>
        <taxon>Candidatus Xenolissoclinum</taxon>
    </lineage>
</organism>
<keyword evidence="3" id="KW-0998">Cell outer membrane</keyword>
<dbReference type="InterPro" id="IPR039565">
    <property type="entry name" value="BamD-like"/>
</dbReference>
<name>W2UZM6_9RICK</name>
<dbReference type="NCBIfam" id="TIGR03302">
    <property type="entry name" value="OM_YfiO"/>
    <property type="match status" value="1"/>
</dbReference>
<dbReference type="AlphaFoldDB" id="W2UZM6"/>
<evidence type="ECO:0000259" key="4">
    <source>
        <dbReference type="Pfam" id="PF13525"/>
    </source>
</evidence>
<dbReference type="Gene3D" id="1.25.40.10">
    <property type="entry name" value="Tetratricopeptide repeat domain"/>
    <property type="match status" value="1"/>
</dbReference>
<dbReference type="SUPFAM" id="SSF48452">
    <property type="entry name" value="TPR-like"/>
    <property type="match status" value="1"/>
</dbReference>
<dbReference type="InterPro" id="IPR011990">
    <property type="entry name" value="TPR-like_helical_dom_sf"/>
</dbReference>
<reference evidence="5 6" key="1">
    <citation type="journal article" date="2013" name="PLoS ONE">
        <title>Bacterial endosymbiosis in a chordate host: long-term co-evolution and conservation of secondary metabolism.</title>
        <authorList>
            <person name="Kwan J.C."/>
            <person name="Schmidt E.W."/>
        </authorList>
    </citation>
    <scope>NUCLEOTIDE SEQUENCE [LARGE SCALE GENOMIC DNA]</scope>
    <source>
        <strain evidence="6">L6</strain>
    </source>
</reference>
<dbReference type="Pfam" id="PF13525">
    <property type="entry name" value="YfiO"/>
    <property type="match status" value="1"/>
</dbReference>
<keyword evidence="6" id="KW-1185">Reference proteome</keyword>
<protein>
    <recommendedName>
        <fullName evidence="4">Outer membrane lipoprotein BamD-like domain-containing protein</fullName>
    </recommendedName>
</protein>
<comment type="caution">
    <text evidence="5">The sequence shown here is derived from an EMBL/GenBank/DDBJ whole genome shotgun (WGS) entry which is preliminary data.</text>
</comment>
<dbReference type="InterPro" id="IPR017689">
    <property type="entry name" value="BamD"/>
</dbReference>
<evidence type="ECO:0000256" key="1">
    <source>
        <dbReference type="ARBA" id="ARBA00022729"/>
    </source>
</evidence>
<accession>W2UZM6</accession>
<sequence length="223" mass="26621">MVFYAKFSSAKVLPAETLYGKVVKKFEHYQETESLVEKLSNAYPFSDYTKRARLLLILSHVVTQEYSEAVFDAETYLSLYPHSKDNEFVYYLMSMSYFKQIKDHTRNTHHIQNMIETVKTMKTQYPQSVFLPELHLRIEHILQVESKKALEIGKYYARRSNHIAAINRYYEALQYNNKYKEESLFRLMESYDRLSLSEESDFYKNKIISEFPESNWLNYLGTI</sequence>
<dbReference type="Proteomes" id="UP000018951">
    <property type="component" value="Unassembled WGS sequence"/>
</dbReference>
<evidence type="ECO:0000313" key="5">
    <source>
        <dbReference type="EMBL" id="ETO91616.1"/>
    </source>
</evidence>
<keyword evidence="1" id="KW-0732">Signal</keyword>
<feature type="domain" description="Outer membrane lipoprotein BamD-like" evidence="4">
    <location>
        <begin position="16"/>
        <end position="200"/>
    </location>
</feature>
<evidence type="ECO:0000313" key="6">
    <source>
        <dbReference type="Proteomes" id="UP000018951"/>
    </source>
</evidence>
<keyword evidence="2" id="KW-0472">Membrane</keyword>
<proteinExistence type="predicted"/>